<comment type="function">
    <text evidence="9 10">Fluoride-specific ion channel. Important for reducing fluoride concentration in the cell, thus reducing its toxicity.</text>
</comment>
<comment type="similarity">
    <text evidence="7 10">Belongs to the fluoride channel Fluc/FEX (TC 1.A.43) family.</text>
</comment>
<dbReference type="RefSeq" id="WP_390355148.1">
    <property type="nucleotide sequence ID" value="NZ_JBHUIZ010000006.1"/>
</dbReference>
<dbReference type="PANTHER" id="PTHR28259:SF1">
    <property type="entry name" value="FLUORIDE EXPORT PROTEIN 1-RELATED"/>
    <property type="match status" value="1"/>
</dbReference>
<comment type="activity regulation">
    <text evidence="10">Na(+) is not transported, but it plays an essential structural role and its presence is essential for fluoride channel function.</text>
</comment>
<dbReference type="InterPro" id="IPR003691">
    <property type="entry name" value="FluC"/>
</dbReference>
<dbReference type="Pfam" id="PF02537">
    <property type="entry name" value="CRCB"/>
    <property type="match status" value="1"/>
</dbReference>
<protein>
    <recommendedName>
        <fullName evidence="10">Fluoride-specific ion channel FluC</fullName>
    </recommendedName>
</protein>
<keyword evidence="10" id="KW-0406">Ion transport</keyword>
<name>A0ABU5C4G4_9BACI</name>
<evidence type="ECO:0000313" key="11">
    <source>
        <dbReference type="EMBL" id="MDY0394208.1"/>
    </source>
</evidence>
<evidence type="ECO:0000256" key="10">
    <source>
        <dbReference type="HAMAP-Rule" id="MF_00454"/>
    </source>
</evidence>
<gene>
    <name evidence="10 11" type="primary">crcB</name>
    <name evidence="10" type="synonym">fluC</name>
    <name evidence="11" type="ORF">RWE15_06565</name>
</gene>
<evidence type="ECO:0000256" key="6">
    <source>
        <dbReference type="ARBA" id="ARBA00023303"/>
    </source>
</evidence>
<dbReference type="Proteomes" id="UP001281447">
    <property type="component" value="Unassembled WGS sequence"/>
</dbReference>
<accession>A0ABU5C4G4</accession>
<evidence type="ECO:0000313" key="12">
    <source>
        <dbReference type="Proteomes" id="UP001281447"/>
    </source>
</evidence>
<comment type="subcellular location">
    <subcellularLocation>
        <location evidence="1 10">Cell membrane</location>
        <topology evidence="1 10">Multi-pass membrane protein</topology>
    </subcellularLocation>
</comment>
<dbReference type="NCBIfam" id="TIGR00494">
    <property type="entry name" value="crcB"/>
    <property type="match status" value="1"/>
</dbReference>
<evidence type="ECO:0000256" key="9">
    <source>
        <dbReference type="ARBA" id="ARBA00049940"/>
    </source>
</evidence>
<organism evidence="11 12">
    <name type="scientific">Tigheibacillus halophilus</name>
    <dbReference type="NCBI Taxonomy" id="361280"/>
    <lineage>
        <taxon>Bacteria</taxon>
        <taxon>Bacillati</taxon>
        <taxon>Bacillota</taxon>
        <taxon>Bacilli</taxon>
        <taxon>Bacillales</taxon>
        <taxon>Bacillaceae</taxon>
        <taxon>Tigheibacillus</taxon>
    </lineage>
</organism>
<evidence type="ECO:0000256" key="7">
    <source>
        <dbReference type="ARBA" id="ARBA00035120"/>
    </source>
</evidence>
<dbReference type="EMBL" id="JAWDIP010000003">
    <property type="protein sequence ID" value="MDY0394208.1"/>
    <property type="molecule type" value="Genomic_DNA"/>
</dbReference>
<keyword evidence="10" id="KW-0915">Sodium</keyword>
<keyword evidence="10" id="KW-0479">Metal-binding</keyword>
<reference evidence="11 12" key="1">
    <citation type="submission" date="2023-10" db="EMBL/GenBank/DDBJ databases">
        <title>Virgibacillus halophilus 5B73C genome.</title>
        <authorList>
            <person name="Miliotis G."/>
            <person name="Sengupta P."/>
            <person name="Hameed A."/>
            <person name="Chuvochina M."/>
            <person name="Mcdonagh F."/>
            <person name="Simpson A.C."/>
            <person name="Singh N.K."/>
            <person name="Rekha P.D."/>
            <person name="Raman K."/>
            <person name="Hugenholtz P."/>
            <person name="Venkateswaran K."/>
        </authorList>
    </citation>
    <scope>NUCLEOTIDE SEQUENCE [LARGE SCALE GENOMIC DNA]</scope>
    <source>
        <strain evidence="11 12">5B73C</strain>
    </source>
</reference>
<keyword evidence="5 10" id="KW-0472">Membrane</keyword>
<sequence length="130" mass="13886">MVYLAVGLAGIAGSLLRYYIGVLFLVSGQGVFPWATLVINLLGCFLLGFITTYIAKIGKLHPHLVTAIGTGFVGSFTTFSTFSVETATLLKEAHTVLALLYVFISALGGLLFSLLGYKSGEFIQRKGAEM</sequence>
<keyword evidence="4 10" id="KW-1133">Transmembrane helix</keyword>
<keyword evidence="3 10" id="KW-0812">Transmembrane</keyword>
<feature type="transmembrane region" description="Helical" evidence="10">
    <location>
        <begin position="64"/>
        <end position="84"/>
    </location>
</feature>
<feature type="binding site" evidence="10">
    <location>
        <position position="74"/>
    </location>
    <ligand>
        <name>Na(+)</name>
        <dbReference type="ChEBI" id="CHEBI:29101"/>
        <note>structural</note>
    </ligand>
</feature>
<keyword evidence="2 10" id="KW-1003">Cell membrane</keyword>
<evidence type="ECO:0000256" key="4">
    <source>
        <dbReference type="ARBA" id="ARBA00022989"/>
    </source>
</evidence>
<proteinExistence type="inferred from homology"/>
<feature type="transmembrane region" description="Helical" evidence="10">
    <location>
        <begin position="96"/>
        <end position="117"/>
    </location>
</feature>
<comment type="catalytic activity">
    <reaction evidence="8">
        <text>fluoride(in) = fluoride(out)</text>
        <dbReference type="Rhea" id="RHEA:76159"/>
        <dbReference type="ChEBI" id="CHEBI:17051"/>
    </reaction>
    <physiologicalReaction direction="left-to-right" evidence="8">
        <dbReference type="Rhea" id="RHEA:76160"/>
    </physiologicalReaction>
</comment>
<dbReference type="PANTHER" id="PTHR28259">
    <property type="entry name" value="FLUORIDE EXPORT PROTEIN 1-RELATED"/>
    <property type="match status" value="1"/>
</dbReference>
<feature type="transmembrane region" description="Helical" evidence="10">
    <location>
        <begin position="32"/>
        <end position="55"/>
    </location>
</feature>
<keyword evidence="6 10" id="KW-0407">Ion channel</keyword>
<evidence type="ECO:0000256" key="2">
    <source>
        <dbReference type="ARBA" id="ARBA00022475"/>
    </source>
</evidence>
<comment type="caution">
    <text evidence="11">The sequence shown here is derived from an EMBL/GenBank/DDBJ whole genome shotgun (WGS) entry which is preliminary data.</text>
</comment>
<evidence type="ECO:0000256" key="3">
    <source>
        <dbReference type="ARBA" id="ARBA00022692"/>
    </source>
</evidence>
<evidence type="ECO:0000256" key="5">
    <source>
        <dbReference type="ARBA" id="ARBA00023136"/>
    </source>
</evidence>
<feature type="binding site" evidence="10">
    <location>
        <position position="77"/>
    </location>
    <ligand>
        <name>Na(+)</name>
        <dbReference type="ChEBI" id="CHEBI:29101"/>
        <note>structural</note>
    </ligand>
</feature>
<evidence type="ECO:0000256" key="8">
    <source>
        <dbReference type="ARBA" id="ARBA00035585"/>
    </source>
</evidence>
<keyword evidence="10" id="KW-0813">Transport</keyword>
<feature type="transmembrane region" description="Helical" evidence="10">
    <location>
        <begin position="7"/>
        <end position="26"/>
    </location>
</feature>
<dbReference type="HAMAP" id="MF_00454">
    <property type="entry name" value="FluC"/>
    <property type="match status" value="1"/>
</dbReference>
<keyword evidence="12" id="KW-1185">Reference proteome</keyword>
<evidence type="ECO:0000256" key="1">
    <source>
        <dbReference type="ARBA" id="ARBA00004651"/>
    </source>
</evidence>